<keyword evidence="3" id="KW-0804">Transcription</keyword>
<dbReference type="FunFam" id="2.60.40.4370:FF:000001">
    <property type="entry name" value="general transcription factor 3C polypeptide 6"/>
    <property type="match status" value="1"/>
</dbReference>
<evidence type="ECO:0000256" key="2">
    <source>
        <dbReference type="ARBA" id="ARBA00023125"/>
    </source>
</evidence>
<evidence type="ECO:0000256" key="3">
    <source>
        <dbReference type="ARBA" id="ARBA00023163"/>
    </source>
</evidence>
<evidence type="ECO:0000259" key="12">
    <source>
        <dbReference type="Pfam" id="PF10419"/>
    </source>
</evidence>
<dbReference type="CTD" id="112495"/>
<feature type="domain" description="Transcription factor TFIIIC triple barrel" evidence="12">
    <location>
        <begin position="29"/>
        <end position="127"/>
    </location>
</feature>
<evidence type="ECO:0000313" key="13">
    <source>
        <dbReference type="Proteomes" id="UP000515156"/>
    </source>
</evidence>
<evidence type="ECO:0000256" key="7">
    <source>
        <dbReference type="ARBA" id="ARBA00065088"/>
    </source>
</evidence>
<dbReference type="GO" id="GO:0003677">
    <property type="term" value="F:DNA binding"/>
    <property type="evidence" value="ECO:0007669"/>
    <property type="project" value="UniProtKB-KW"/>
</dbReference>
<dbReference type="PANTHER" id="PTHR21860:SF2">
    <property type="entry name" value="GENERAL TRANSCRIPTION FACTOR 3C POLYPEPTIDE 6"/>
    <property type="match status" value="1"/>
</dbReference>
<dbReference type="GO" id="GO:0005634">
    <property type="term" value="C:nucleus"/>
    <property type="evidence" value="ECO:0007669"/>
    <property type="project" value="UniProtKB-SubCell"/>
</dbReference>
<gene>
    <name evidence="14 15" type="primary">GTF3C6</name>
</gene>
<keyword evidence="2" id="KW-0238">DNA-binding</keyword>
<dbReference type="KEGG" id="muo:115479027"/>
<evidence type="ECO:0000313" key="14">
    <source>
        <dbReference type="RefSeq" id="XP_030072597.1"/>
    </source>
</evidence>
<evidence type="ECO:0000256" key="1">
    <source>
        <dbReference type="ARBA" id="ARBA00004123"/>
    </source>
</evidence>
<proteinExistence type="inferred from homology"/>
<evidence type="ECO:0000256" key="8">
    <source>
        <dbReference type="ARBA" id="ARBA00069552"/>
    </source>
</evidence>
<keyword evidence="4" id="KW-0539">Nucleus</keyword>
<dbReference type="RefSeq" id="XP_030072597.1">
    <property type="nucleotide sequence ID" value="XM_030216737.1"/>
</dbReference>
<dbReference type="RefSeq" id="XP_030072598.1">
    <property type="nucleotide sequence ID" value="XM_030216738.1"/>
</dbReference>
<dbReference type="InterPro" id="IPR019481">
    <property type="entry name" value="TFIIIC_triple_barrel"/>
</dbReference>
<comment type="function">
    <text evidence="5">Involved in RNA polymerase III-mediated transcription. Integral, tightly associated component of the DNA-binding TFIIIC2 subcomplex that directly binds tRNA and virus-associated RNA promoters.</text>
</comment>
<dbReference type="OrthoDB" id="1877767at2759"/>
<reference evidence="14 15" key="1">
    <citation type="submission" date="2025-04" db="UniProtKB">
        <authorList>
            <consortium name="RefSeq"/>
        </authorList>
    </citation>
    <scope>IDENTIFICATION</scope>
</reference>
<evidence type="ECO:0000256" key="6">
    <source>
        <dbReference type="ARBA" id="ARBA00061245"/>
    </source>
</evidence>
<evidence type="ECO:0000256" key="11">
    <source>
        <dbReference type="SAM" id="MobiDB-lite"/>
    </source>
</evidence>
<feature type="region of interest" description="Disordered" evidence="11">
    <location>
        <begin position="1"/>
        <end position="32"/>
    </location>
</feature>
<feature type="region of interest" description="Disordered" evidence="11">
    <location>
        <begin position="202"/>
        <end position="235"/>
    </location>
</feature>
<dbReference type="Pfam" id="PF10419">
    <property type="entry name" value="TFIIIC_sub6"/>
    <property type="match status" value="1"/>
</dbReference>
<protein>
    <recommendedName>
        <fullName evidence="8">General transcription factor 3C polypeptide 6</fullName>
    </recommendedName>
    <alternativeName>
        <fullName evidence="10">Transcription factor IIIC 35 kDa subunit</fullName>
    </alternativeName>
    <alternativeName>
        <fullName evidence="9">Transcription factor IIIC subunit 6</fullName>
    </alternativeName>
</protein>
<dbReference type="InterPro" id="IPR042771">
    <property type="entry name" value="GTF3C6-like"/>
</dbReference>
<evidence type="ECO:0000313" key="15">
    <source>
        <dbReference type="RefSeq" id="XP_030072598.1"/>
    </source>
</evidence>
<evidence type="ECO:0000256" key="9">
    <source>
        <dbReference type="ARBA" id="ARBA00078626"/>
    </source>
</evidence>
<dbReference type="GO" id="GO:0006383">
    <property type="term" value="P:transcription by RNA polymerase III"/>
    <property type="evidence" value="ECO:0007669"/>
    <property type="project" value="InterPro"/>
</dbReference>
<comment type="similarity">
    <text evidence="6">Belongs to the TFIIIC subunit 6 family.</text>
</comment>
<comment type="subcellular location">
    <subcellularLocation>
        <location evidence="1">Nucleus</location>
    </subcellularLocation>
</comment>
<evidence type="ECO:0000256" key="10">
    <source>
        <dbReference type="ARBA" id="ARBA00079095"/>
    </source>
</evidence>
<accession>A0A6P7YZQ6</accession>
<evidence type="ECO:0000256" key="5">
    <source>
        <dbReference type="ARBA" id="ARBA00057927"/>
    </source>
</evidence>
<dbReference type="Gene3D" id="2.60.40.4370">
    <property type="match status" value="1"/>
</dbReference>
<organism evidence="13 14">
    <name type="scientific">Microcaecilia unicolor</name>
    <dbReference type="NCBI Taxonomy" id="1415580"/>
    <lineage>
        <taxon>Eukaryota</taxon>
        <taxon>Metazoa</taxon>
        <taxon>Chordata</taxon>
        <taxon>Craniata</taxon>
        <taxon>Vertebrata</taxon>
        <taxon>Euteleostomi</taxon>
        <taxon>Amphibia</taxon>
        <taxon>Gymnophiona</taxon>
        <taxon>Siphonopidae</taxon>
        <taxon>Microcaecilia</taxon>
    </lineage>
</organism>
<dbReference type="Proteomes" id="UP000515156">
    <property type="component" value="Chromosome 10"/>
</dbReference>
<dbReference type="GO" id="GO:0000127">
    <property type="term" value="C:transcription factor TFIIIC complex"/>
    <property type="evidence" value="ECO:0007669"/>
    <property type="project" value="TreeGrafter"/>
</dbReference>
<dbReference type="GeneID" id="115479027"/>
<dbReference type="PANTHER" id="PTHR21860">
    <property type="entry name" value="TRANSCRIPTION INITIATION FACTOR IIIC TFIIIC , POLYPEPTIDE 6-RELATED"/>
    <property type="match status" value="1"/>
</dbReference>
<dbReference type="AlphaFoldDB" id="A0A6P7YZQ6"/>
<name>A0A6P7YZQ6_9AMPH</name>
<evidence type="ECO:0000256" key="4">
    <source>
        <dbReference type="ARBA" id="ARBA00023242"/>
    </source>
</evidence>
<sequence length="235" mass="26011">MEGCGGVGLEMAMGFPSEKNSEDDEEEEEEEEEQLVVMELSGIIDTDFLEKCDNKCKILGIDTAKPILQVDKYVFAGEYTDAVGSCVVFEEDTDHVETRAGSSNDSKPRLKYKCHTVRKLNMTRTFLIEKKEGEGSAESGVEFLQIKDNDFCKRPNMICNFLQEEEEVEAAPLIQDQSMVDVEGDGGNLDLNYEPENTELQMEGSVVHSDTSGLESEICVPSQTPDLSLEVAPDG</sequence>
<keyword evidence="13" id="KW-1185">Reference proteome</keyword>
<feature type="compositionally biased region" description="Acidic residues" evidence="11">
    <location>
        <begin position="21"/>
        <end position="32"/>
    </location>
</feature>
<comment type="subunit">
    <text evidence="7">Part of the TFIIIC subcomplex TFIIIC2, consisting of six subunits, GTF3C1, GTF3C2, GTF3C3, GTF3C4, GTF3C5 and GTF3C6. Interacts with GTF3C4 and GTF3C5.</text>
</comment>